<reference evidence="4" key="1">
    <citation type="submission" date="2017-04" db="EMBL/GenBank/DDBJ databases">
        <authorList>
            <person name="Varghese N."/>
            <person name="Submissions S."/>
        </authorList>
    </citation>
    <scope>NUCLEOTIDE SEQUENCE [LARGE SCALE GENOMIC DNA]</scope>
    <source>
        <strain evidence="4">DSM 12126</strain>
    </source>
</reference>
<dbReference type="Pfam" id="PF13229">
    <property type="entry name" value="Beta_helix"/>
    <property type="match status" value="1"/>
</dbReference>
<dbReference type="InterPro" id="IPR012334">
    <property type="entry name" value="Pectin_lyas_fold"/>
</dbReference>
<dbReference type="AlphaFoldDB" id="A0A1W1ZJQ2"/>
<name>A0A1W1ZJQ2_9SPHI</name>
<dbReference type="InterPro" id="IPR039448">
    <property type="entry name" value="Beta_helix"/>
</dbReference>
<dbReference type="OrthoDB" id="9808066at2"/>
<feature type="domain" description="PDZ" evidence="2">
    <location>
        <begin position="701"/>
        <end position="782"/>
    </location>
</feature>
<feature type="chain" id="PRO_5013297700" evidence="1">
    <location>
        <begin position="22"/>
        <end position="791"/>
    </location>
</feature>
<dbReference type="InterPro" id="IPR001478">
    <property type="entry name" value="PDZ"/>
</dbReference>
<dbReference type="InterPro" id="IPR036034">
    <property type="entry name" value="PDZ_sf"/>
</dbReference>
<dbReference type="Gene3D" id="2.30.42.10">
    <property type="match status" value="1"/>
</dbReference>
<dbReference type="InterPro" id="IPR011050">
    <property type="entry name" value="Pectin_lyase_fold/virulence"/>
</dbReference>
<dbReference type="EMBL" id="FWXT01000001">
    <property type="protein sequence ID" value="SMC48308.1"/>
    <property type="molecule type" value="Genomic_DNA"/>
</dbReference>
<accession>A0A1W1ZJQ2</accession>
<proteinExistence type="predicted"/>
<feature type="signal peptide" evidence="1">
    <location>
        <begin position="1"/>
        <end position="21"/>
    </location>
</feature>
<dbReference type="PANTHER" id="PTHR36453:SF1">
    <property type="entry name" value="RIGHT HANDED BETA HELIX DOMAIN-CONTAINING PROTEIN"/>
    <property type="match status" value="1"/>
</dbReference>
<dbReference type="SMART" id="SM00710">
    <property type="entry name" value="PbH1"/>
    <property type="match status" value="4"/>
</dbReference>
<evidence type="ECO:0000259" key="2">
    <source>
        <dbReference type="SMART" id="SM00228"/>
    </source>
</evidence>
<dbReference type="RefSeq" id="WP_084237061.1">
    <property type="nucleotide sequence ID" value="NZ_FWXT01000001.1"/>
</dbReference>
<dbReference type="STRING" id="151894.SAMN04488524_0753"/>
<evidence type="ECO:0000313" key="3">
    <source>
        <dbReference type="EMBL" id="SMC48308.1"/>
    </source>
</evidence>
<evidence type="ECO:0000256" key="1">
    <source>
        <dbReference type="SAM" id="SignalP"/>
    </source>
</evidence>
<dbReference type="SMART" id="SM00228">
    <property type="entry name" value="PDZ"/>
    <property type="match status" value="1"/>
</dbReference>
<organism evidence="3 4">
    <name type="scientific">Pedobacter africanus</name>
    <dbReference type="NCBI Taxonomy" id="151894"/>
    <lineage>
        <taxon>Bacteria</taxon>
        <taxon>Pseudomonadati</taxon>
        <taxon>Bacteroidota</taxon>
        <taxon>Sphingobacteriia</taxon>
        <taxon>Sphingobacteriales</taxon>
        <taxon>Sphingobacteriaceae</taxon>
        <taxon>Pedobacter</taxon>
    </lineage>
</organism>
<dbReference type="SUPFAM" id="SSF51126">
    <property type="entry name" value="Pectin lyase-like"/>
    <property type="match status" value="1"/>
</dbReference>
<dbReference type="Pfam" id="PF13180">
    <property type="entry name" value="PDZ_2"/>
    <property type="match status" value="1"/>
</dbReference>
<keyword evidence="4" id="KW-1185">Reference proteome</keyword>
<gene>
    <name evidence="3" type="ORF">SAMN04488524_0753</name>
</gene>
<sequence>MNIKLLLCTVLFTGFVFQAKAADFYISPLGNDKNPGTFKLPFATFERAKKEIVKIKGAEAITFYLRGGTYYLPQTLVFTAQYSGALGKPVTFTAYKNEVPVISGGQRLRLQWTAYKQGIFKAGVPAGLQSDQLFINGKRQHMARYPNFDLKAKYYNGFAADAFSKERAGRWNKPAGGYIHAMHKAMWGDYHYLITGKDSSGNIAYTGGWQNNRQMGMDPERRYVENIFEELDAPGEWYLDQQKNELYFYPEKGLDLKTALIETVRLKHLVELNGNEQHPVKFLQFRGITFKHSARSFMENKEPLLRSDWTIYRGGMFLINGAEDCGITNCVLDQAGGNAIFVNNYSRRIKITGCHIDKAGSSGVAFVGDPKAVRNPLFEYNQVQELTTMEKEAGPKTVNYPANCLVEDCLIHESGRVEKQTAGVQIEMAQQITVRHCSIYDVPRAGINIGSGAWGGHLIEWNDVFNTVMETGDHGSFNSWGRDRFWRPNRKEVDSWVKERPELPFLEAVKTVIIRNNRWRCDHGWDIDLDDGSTNYLIQNNLCLNGGLKNREGYNRVVENNIMVNNSFHPHVWYQNSNDVFKRNIVFTSYKPIGMPKVWGNQIDSNFYHYTGAMSAAAAELQQQSGQDQHSLMGNALFVDPGKGDYRVREDSPALKTGFRNFPMTGFGVVSPALRKLARSPELPKPVPQAKTYGRSSAIYAWLGSSVRNILGQGEMSAYGLAGEVGVLVLDVPHGSPVVRSGILKDDVIVSVNSKAVKDVDGLLKVPVSQNGVYKVEVIRNQKSLFYELRP</sequence>
<dbReference type="SUPFAM" id="SSF50156">
    <property type="entry name" value="PDZ domain-like"/>
    <property type="match status" value="1"/>
</dbReference>
<protein>
    <submittedName>
        <fullName evidence="3">Right handed beta helix region</fullName>
    </submittedName>
</protein>
<keyword evidence="1" id="KW-0732">Signal</keyword>
<dbReference type="PANTHER" id="PTHR36453">
    <property type="entry name" value="SECRETED PROTEIN-RELATED"/>
    <property type="match status" value="1"/>
</dbReference>
<dbReference type="InterPro" id="IPR006626">
    <property type="entry name" value="PbH1"/>
</dbReference>
<dbReference type="Proteomes" id="UP000192756">
    <property type="component" value="Unassembled WGS sequence"/>
</dbReference>
<dbReference type="Gene3D" id="2.160.20.10">
    <property type="entry name" value="Single-stranded right-handed beta-helix, Pectin lyase-like"/>
    <property type="match status" value="3"/>
</dbReference>
<evidence type="ECO:0000313" key="4">
    <source>
        <dbReference type="Proteomes" id="UP000192756"/>
    </source>
</evidence>